<keyword evidence="7" id="KW-0444">Lipid biosynthesis</keyword>
<dbReference type="SUPFAM" id="SSF53901">
    <property type="entry name" value="Thiolase-like"/>
    <property type="match status" value="2"/>
</dbReference>
<comment type="caution">
    <text evidence="29">The sequence shown here is derived from an EMBL/GenBank/DDBJ whole genome shotgun (WGS) entry which is preliminary data.</text>
</comment>
<evidence type="ECO:0000256" key="26">
    <source>
        <dbReference type="PIRSR" id="PIRSR000454-4"/>
    </source>
</evidence>
<evidence type="ECO:0000256" key="7">
    <source>
        <dbReference type="ARBA" id="ARBA00022516"/>
    </source>
</evidence>
<evidence type="ECO:0000256" key="1">
    <source>
        <dbReference type="ARBA" id="ARBA00007485"/>
    </source>
</evidence>
<keyword evidence="13" id="KW-0521">NADP</keyword>
<protein>
    <recommendedName>
        <fullName evidence="5">Fatty acid synthase subunit alpha</fullName>
        <ecNumber evidence="3">1.1.1.100</ecNumber>
        <ecNumber evidence="4">2.3.1.41</ecNumber>
        <ecNumber evidence="2">2.3.1.86</ecNumber>
    </recommendedName>
</protein>
<gene>
    <name evidence="29" type="ORF">EPUL_003971</name>
</gene>
<evidence type="ECO:0000259" key="27">
    <source>
        <dbReference type="PROSITE" id="PS50075"/>
    </source>
</evidence>
<feature type="active site" description="For beta-ketoacyl synthase activity" evidence="23">
    <location>
        <position position="1274"/>
    </location>
</feature>
<dbReference type="InterPro" id="IPR014030">
    <property type="entry name" value="Ketoacyl_synth_N"/>
</dbReference>
<evidence type="ECO:0000313" key="29">
    <source>
        <dbReference type="EMBL" id="POS86132.1"/>
    </source>
</evidence>
<dbReference type="Pfam" id="PF02801">
    <property type="entry name" value="Ketoacyl-synt_C"/>
    <property type="match status" value="1"/>
</dbReference>
<evidence type="ECO:0000256" key="17">
    <source>
        <dbReference type="ARBA" id="ARBA00023160"/>
    </source>
</evidence>
<evidence type="ECO:0000256" key="22">
    <source>
        <dbReference type="PIRNR" id="PIRNR000454"/>
    </source>
</evidence>
<dbReference type="EC" id="2.3.1.41" evidence="4"/>
<dbReference type="GO" id="GO:0008897">
    <property type="term" value="F:holo-[acyl-carrier-protein] synthase activity"/>
    <property type="evidence" value="ECO:0007669"/>
    <property type="project" value="InterPro"/>
</dbReference>
<dbReference type="InterPro" id="IPR041550">
    <property type="entry name" value="FASI_helical"/>
</dbReference>
<accession>A0A2S4PVU5</accession>
<evidence type="ECO:0000256" key="12">
    <source>
        <dbReference type="ARBA" id="ARBA00022842"/>
    </source>
</evidence>
<dbReference type="SUPFAM" id="SSF52151">
    <property type="entry name" value="FabD/lysophospholipase-like"/>
    <property type="match status" value="1"/>
</dbReference>
<dbReference type="InterPro" id="IPR016035">
    <property type="entry name" value="Acyl_Trfase/lysoPLipase"/>
</dbReference>
<dbReference type="SUPFAM" id="SSF51735">
    <property type="entry name" value="NAD(P)-binding Rossmann-fold domains"/>
    <property type="match status" value="1"/>
</dbReference>
<comment type="similarity">
    <text evidence="1 22">Belongs to the thiolase-like superfamily. Fungal fatty acid synthetase subunit alpha family.</text>
</comment>
<keyword evidence="14" id="KW-0560">Oxidoreductase</keyword>
<dbReference type="FunFam" id="3.90.470.20:FF:000005">
    <property type="entry name" value="Fatty acid synthase alpha subunit FasA"/>
    <property type="match status" value="1"/>
</dbReference>
<evidence type="ECO:0000256" key="13">
    <source>
        <dbReference type="ARBA" id="ARBA00022857"/>
    </source>
</evidence>
<evidence type="ECO:0000256" key="15">
    <source>
        <dbReference type="ARBA" id="ARBA00023027"/>
    </source>
</evidence>
<proteinExistence type="inferred from homology"/>
<sequence length="1857" mass="204518">MRPEIEQELAHTLLVELLAYQFASPVRWIETQDVILAEKTTERIVEIGPADTLGVMAQRTLASKYEAYDAAKSVQRQILCYNKDAKEIYYDVDPIEETPTSEQDTSSPSAPTASVAVPAVTVAAALPSGPVAQIPDAQVSAIDIVRALIAQKLKKPLLEVPLSKAIKDLLMPNTGKSTLQNEILGDLGKEFGSTPEKPEDTPLDELGAAMQATFNGQLGKQSSSLVARLISSKMPGGFNITTTRKYLESRWGLASGRQDGVLLLALTMEPPARLGSDADAKAFFDEVSQKYASMSGISLSTPLASSDAAGAGAGMMMDPAAIDALTKDQRALFKQQLELFARYLKIDLRAGEKSYINSQQSSLTLQRQLDLWNTEHGDFYAAGIEPVFSPLKARVYDSAWNWVRQDALTMYYDIIFGRLKVVDREIVSRCIRIMNRSNPTLLEFMQYHIDNCPTERGETYQLAKELGLQLIENCKEVMSVPPCYKDVAIPTGPHTTIDARGNLDYAEIPRPSIRKLELYVKEMADGGKISEYGNRTKVQNDLSRIYKLIKQQHKLSKSSQLQIKQLYSDVIRSLSMSEGQIIPRDNLSSKVQVKKSASTKAGRIETIPFLHLKRKEEHGWEYSKKLTGIYLDGLEQAAKLGVTFQGKNALMTGAGAGSIGAEVLIGLISGGAKVVVTTSRFSREVTEYYQSIYARHGSKGSQLIVVPFNQGSKQDVESLVEYIYDTKSGLGWDLDIVIPFAAIPENGREIDSIDSKSELAHRIMLTNLLRLLGSVKAQKATRGFETRPAQVVLPLSPNHGTFGNDGLYSESKLALETLFNRWHSESWGNFLTICGAVIGWTRGTGLMAGNNVVAEGVEAYGVRTFSQQEMAFNLLGLMSPNIVDLCQNEPVFADLNGGLQFIPDLKDLMSKLRKDIIETSEIRKSVTKETAIENKIVNGEDSEALYKKVTIDPRANIKFDFPPLPDWKNEIAPLNENLKGMVDLEKVVVVTGFAEVGPWGNSRTRWEMEAFGKFSLEGCVEMAWIMGLIKNHNGPIKGKQYAGWVDSKTGEPVEDKDVKTKYEKHILEHSGIRLIEPELFHGYDPNKKQLLQEVVIQEDLEPFEASKETAEEFKLEHGDNAEIFEIPESGEYIVRMKKGATLLIPKALKFDRLVAGQIPTGWNAKHYGIPDDIISQVDPVTLFVLVCTVESLLASGITDPYEFYKYVHLSEVGNCIGSGIGGTSALRGMYKDRYLDKPLQKDILQESFINTMSAWVNMLLISSTGPIKTPVGACATAVESVDIGYETIVEGKARVCFVGGFDDFQEEGSYEFANMKATSNAVDEFAHGRTPKEMSRPTTTTRNGFMESQGCGIQVIMTARLALDMGVPIYGILGLTTTATDKIGRSVPAPGKGVLTVARENPGNFPSPLLDIKYRRRQIELRKKNIKLWQESELQFLHQEIDAMKSQGLVFDESDYAQERAAHIEREAARQERDVLNSLGNTFWRNDPTIAPLRGALATWGLTIDDLDVASFHGTSTVANDKNESSVICSQLKHLGRKKGNAVLGIFQKYLTGHPKGAAGAWMMNGCLQVLNTGLVPGNRNADNVDPVMEQFDYIVYPSRSIQTDGIKAFSVTSFGFGQKGAQAIGIHPRYLFATLDEATYSAYCEKVAARQKKAYRYFHNGLINNSLFVAKSHSPYSDDQEGAVYLNPDARVTHDHKTSQFSYAANFDKTIGPSQIKKENTRKLVESLAKGASTASNRVGVDVEDISSLNIENETFLERNFTSCEISYCKKAPHPQSSFAGKWSAKEAVFKSLGVKGKGAGAPLKEIEIINDEKGAPIVTLHGDAAKAAQTAGVKEVTISISHSDTQAIAIAVATF</sequence>
<dbReference type="GO" id="GO:0004316">
    <property type="term" value="F:3-oxoacyl-[acyl-carrier-protein] reductase (NADPH) activity"/>
    <property type="evidence" value="ECO:0007669"/>
    <property type="project" value="UniProtKB-EC"/>
</dbReference>
<dbReference type="Gene3D" id="3.40.47.10">
    <property type="match status" value="1"/>
</dbReference>
<dbReference type="InterPro" id="IPR016039">
    <property type="entry name" value="Thiolase-like"/>
</dbReference>
<dbReference type="PROSITE" id="PS00606">
    <property type="entry name" value="KS3_1"/>
    <property type="match status" value="1"/>
</dbReference>
<keyword evidence="12 25" id="KW-0460">Magnesium</keyword>
<dbReference type="InterPro" id="IPR004568">
    <property type="entry name" value="Ppantetheine-prot_Trfase_dom"/>
</dbReference>
<feature type="binding site" evidence="24">
    <location>
        <position position="1769"/>
    </location>
    <ligand>
        <name>acetyl-CoA</name>
        <dbReference type="ChEBI" id="CHEBI:57288"/>
    </ligand>
</feature>
<evidence type="ECO:0000256" key="11">
    <source>
        <dbReference type="ARBA" id="ARBA00022832"/>
    </source>
</evidence>
<keyword evidence="9 22" id="KW-0808">Transferase</keyword>
<evidence type="ECO:0000256" key="2">
    <source>
        <dbReference type="ARBA" id="ARBA00012878"/>
    </source>
</evidence>
<feature type="binding site" evidence="25">
    <location>
        <position position="1744"/>
    </location>
    <ligand>
        <name>Mg(2+)</name>
        <dbReference type="ChEBI" id="CHEBI:18420"/>
    </ligand>
</feature>
<feature type="domain" description="Ketosynthase family 3 (KS3)" evidence="28">
    <location>
        <begin position="1091"/>
        <end position="1628"/>
    </location>
</feature>
<keyword evidence="30" id="KW-1185">Reference proteome</keyword>
<keyword evidence="15" id="KW-0520">NAD</keyword>
<dbReference type="InterPro" id="IPR002582">
    <property type="entry name" value="ACPS"/>
</dbReference>
<dbReference type="InterPro" id="IPR047224">
    <property type="entry name" value="FAS_alpha_su_C"/>
</dbReference>
<keyword evidence="18" id="KW-0511">Multifunctional enzyme</keyword>
<feature type="binding site" evidence="25">
    <location>
        <position position="1844"/>
    </location>
    <ligand>
        <name>Mg(2+)</name>
        <dbReference type="ChEBI" id="CHEBI:18420"/>
    </ligand>
</feature>
<evidence type="ECO:0000259" key="28">
    <source>
        <dbReference type="PROSITE" id="PS52004"/>
    </source>
</evidence>
<evidence type="ECO:0000256" key="20">
    <source>
        <dbReference type="ARBA" id="ARBA00048508"/>
    </source>
</evidence>
<dbReference type="Pfam" id="PF01648">
    <property type="entry name" value="ACPS"/>
    <property type="match status" value="1"/>
</dbReference>
<feature type="binding site" evidence="24">
    <location>
        <begin position="1788"/>
        <end position="1804"/>
    </location>
    <ligand>
        <name>acetyl-CoA</name>
        <dbReference type="ChEBI" id="CHEBI:57288"/>
    </ligand>
</feature>
<dbReference type="EC" id="1.1.1.100" evidence="3"/>
<dbReference type="Pfam" id="PF18314">
    <property type="entry name" value="FAS_I_H"/>
    <property type="match status" value="1"/>
</dbReference>
<dbReference type="InterPro" id="IPR026025">
    <property type="entry name" value="FAS_alpha_yeast"/>
</dbReference>
<feature type="binding site" evidence="25">
    <location>
        <position position="1743"/>
    </location>
    <ligand>
        <name>Mg(2+)</name>
        <dbReference type="ChEBI" id="CHEBI:18420"/>
    </ligand>
</feature>
<dbReference type="InterPro" id="IPR008278">
    <property type="entry name" value="4-PPantetheinyl_Trfase_dom"/>
</dbReference>
<keyword evidence="8" id="KW-0597">Phosphoprotein</keyword>
<evidence type="ECO:0000256" key="18">
    <source>
        <dbReference type="ARBA" id="ARBA00023268"/>
    </source>
</evidence>
<evidence type="ECO:0000256" key="14">
    <source>
        <dbReference type="ARBA" id="ARBA00023002"/>
    </source>
</evidence>
<dbReference type="Gene3D" id="3.90.25.70">
    <property type="match status" value="1"/>
</dbReference>
<dbReference type="Gene3D" id="6.10.140.1410">
    <property type="match status" value="1"/>
</dbReference>
<feature type="binding site" evidence="25">
    <location>
        <position position="1843"/>
    </location>
    <ligand>
        <name>Mg(2+)</name>
        <dbReference type="ChEBI" id="CHEBI:18420"/>
    </ligand>
</feature>
<dbReference type="GO" id="GO:0004321">
    <property type="term" value="F:fatty-acyl-CoA synthase activity"/>
    <property type="evidence" value="ECO:0007669"/>
    <property type="project" value="UniProtKB-EC"/>
</dbReference>
<comment type="catalytic activity">
    <reaction evidence="21">
        <text>a fatty acyl-[ACP] + malonyl-[ACP] + H(+) = a 3-oxoacyl-[ACP] + holo-[ACP] + CO2</text>
        <dbReference type="Rhea" id="RHEA:22836"/>
        <dbReference type="Rhea" id="RHEA-COMP:9623"/>
        <dbReference type="Rhea" id="RHEA-COMP:9685"/>
        <dbReference type="Rhea" id="RHEA-COMP:9916"/>
        <dbReference type="Rhea" id="RHEA-COMP:14125"/>
        <dbReference type="ChEBI" id="CHEBI:15378"/>
        <dbReference type="ChEBI" id="CHEBI:16526"/>
        <dbReference type="ChEBI" id="CHEBI:64479"/>
        <dbReference type="ChEBI" id="CHEBI:78449"/>
        <dbReference type="ChEBI" id="CHEBI:78776"/>
        <dbReference type="ChEBI" id="CHEBI:138651"/>
        <dbReference type="EC" id="2.3.1.41"/>
    </reaction>
</comment>
<dbReference type="GO" id="GO:0000287">
    <property type="term" value="F:magnesium ion binding"/>
    <property type="evidence" value="ECO:0007669"/>
    <property type="project" value="InterPro"/>
</dbReference>
<dbReference type="InterPro" id="IPR050830">
    <property type="entry name" value="Fungal_FAS"/>
</dbReference>
<evidence type="ECO:0000256" key="6">
    <source>
        <dbReference type="ARBA" id="ARBA00022450"/>
    </source>
</evidence>
<dbReference type="GO" id="GO:0004315">
    <property type="term" value="F:3-oxoacyl-[acyl-carrier-protein] synthase activity"/>
    <property type="evidence" value="ECO:0007669"/>
    <property type="project" value="UniProtKB-EC"/>
</dbReference>
<evidence type="ECO:0000256" key="23">
    <source>
        <dbReference type="PIRSR" id="PIRSR000454-1"/>
    </source>
</evidence>
<feature type="binding site" evidence="24">
    <location>
        <begin position="1842"/>
        <end position="1844"/>
    </location>
    <ligand>
        <name>acetyl-CoA</name>
        <dbReference type="ChEBI" id="CHEBI:57288"/>
    </ligand>
</feature>
<evidence type="ECO:0000256" key="5">
    <source>
        <dbReference type="ARBA" id="ARBA00014008"/>
    </source>
</evidence>
<dbReference type="Pfam" id="PF18325">
    <property type="entry name" value="Fas_alpha_ACP"/>
    <property type="match status" value="1"/>
</dbReference>
<evidence type="ECO:0000256" key="21">
    <source>
        <dbReference type="ARBA" id="ARBA00049541"/>
    </source>
</evidence>
<evidence type="ECO:0000256" key="10">
    <source>
        <dbReference type="ARBA" id="ARBA00022723"/>
    </source>
</evidence>
<dbReference type="HAMAP" id="MF_00101">
    <property type="entry name" value="AcpS"/>
    <property type="match status" value="1"/>
</dbReference>
<evidence type="ECO:0000256" key="9">
    <source>
        <dbReference type="ARBA" id="ARBA00022679"/>
    </source>
</evidence>
<keyword evidence="16" id="KW-0443">Lipid metabolism</keyword>
<reference evidence="29 30" key="1">
    <citation type="submission" date="2017-10" db="EMBL/GenBank/DDBJ databases">
        <title>Development of genomic resources for the powdery mildew, Erysiphe pulchra.</title>
        <authorList>
            <person name="Wadl P.A."/>
            <person name="Mack B.M."/>
            <person name="Moore G."/>
            <person name="Beltz S.B."/>
        </authorList>
    </citation>
    <scope>NUCLEOTIDE SEQUENCE [LARGE SCALE GENOMIC DNA]</scope>
    <source>
        <strain evidence="29">Cflorida</strain>
    </source>
</reference>
<dbReference type="Pfam" id="PF00109">
    <property type="entry name" value="ketoacyl-synt"/>
    <property type="match status" value="1"/>
</dbReference>
<keyword evidence="11" id="KW-0276">Fatty acid metabolism</keyword>
<keyword evidence="10 25" id="KW-0479">Metal-binding</keyword>
<dbReference type="GO" id="GO:0044550">
    <property type="term" value="P:secondary metabolite biosynthetic process"/>
    <property type="evidence" value="ECO:0007669"/>
    <property type="project" value="UniProtKB-ARBA"/>
</dbReference>
<evidence type="ECO:0000256" key="8">
    <source>
        <dbReference type="ARBA" id="ARBA00022553"/>
    </source>
</evidence>
<feature type="domain" description="Carrier" evidence="27">
    <location>
        <begin position="139"/>
        <end position="217"/>
    </location>
</feature>
<dbReference type="EMBL" id="PEDP01000404">
    <property type="protein sequence ID" value="POS86132.1"/>
    <property type="molecule type" value="Genomic_DNA"/>
</dbReference>
<dbReference type="InterPro" id="IPR014031">
    <property type="entry name" value="Ketoacyl_synth_C"/>
</dbReference>
<dbReference type="Proteomes" id="UP000237438">
    <property type="component" value="Unassembled WGS sequence"/>
</dbReference>
<dbReference type="InterPro" id="IPR037143">
    <property type="entry name" value="4-PPantetheinyl_Trfase_dom_sf"/>
</dbReference>
<dbReference type="GO" id="GO:0042759">
    <property type="term" value="P:long-chain fatty acid biosynthetic process"/>
    <property type="evidence" value="ECO:0007669"/>
    <property type="project" value="UniProtKB-UniRule"/>
</dbReference>
<dbReference type="PANTHER" id="PTHR10982">
    <property type="entry name" value="MALONYL COA-ACYL CARRIER PROTEIN TRANSACYLASE"/>
    <property type="match status" value="1"/>
</dbReference>
<dbReference type="CDD" id="cd08950">
    <property type="entry name" value="KR_fFAS_SDR_c_like"/>
    <property type="match status" value="1"/>
</dbReference>
<dbReference type="InterPro" id="IPR020841">
    <property type="entry name" value="PKS_Beta-ketoAc_synthase_dom"/>
</dbReference>
<feature type="modified residue" description="O-(pantetheine 4'-phosphoryl)serine" evidence="26">
    <location>
        <position position="177"/>
    </location>
</feature>
<dbReference type="InterPro" id="IPR036291">
    <property type="entry name" value="NAD(P)-bd_dom_sf"/>
</dbReference>
<evidence type="ECO:0000256" key="16">
    <source>
        <dbReference type="ARBA" id="ARBA00023098"/>
    </source>
</evidence>
<name>A0A2S4PVU5_9PEZI</name>
<dbReference type="FunFam" id="3.90.25.70:FF:000001">
    <property type="entry name" value="Fatty acid synthase subunit alpha"/>
    <property type="match status" value="1"/>
</dbReference>
<evidence type="ECO:0000256" key="4">
    <source>
        <dbReference type="ARBA" id="ARBA00013191"/>
    </source>
</evidence>
<evidence type="ECO:0000256" key="25">
    <source>
        <dbReference type="PIRSR" id="PIRSR000454-3"/>
    </source>
</evidence>
<evidence type="ECO:0000313" key="30">
    <source>
        <dbReference type="Proteomes" id="UP000237438"/>
    </source>
</evidence>
<feature type="binding site" evidence="24">
    <location>
        <begin position="1743"/>
        <end position="1745"/>
    </location>
    <ligand>
        <name>acetyl-CoA</name>
        <dbReference type="ChEBI" id="CHEBI:57288"/>
    </ligand>
</feature>
<dbReference type="InterPro" id="IPR018201">
    <property type="entry name" value="Ketoacyl_synth_AS"/>
</dbReference>
<dbReference type="InterPro" id="IPR040899">
    <property type="entry name" value="Fas_alpha_ACP"/>
</dbReference>
<keyword evidence="17" id="KW-0275">Fatty acid biosynthesis</keyword>
<dbReference type="Gene3D" id="3.90.470.20">
    <property type="entry name" value="4'-phosphopantetheinyl transferase domain"/>
    <property type="match status" value="1"/>
</dbReference>
<dbReference type="GO" id="GO:0005835">
    <property type="term" value="C:fatty acid synthase complex"/>
    <property type="evidence" value="ECO:0007669"/>
    <property type="project" value="InterPro"/>
</dbReference>
<dbReference type="FunFam" id="3.30.70.2490:FF:000001">
    <property type="entry name" value="Fatty acid synthase subunit alpha"/>
    <property type="match status" value="1"/>
</dbReference>
<dbReference type="Gene3D" id="6.10.140.1390">
    <property type="match status" value="1"/>
</dbReference>
<dbReference type="OrthoDB" id="4251012at2759"/>
<keyword evidence="6 22" id="KW-0596">Phosphopantetheine</keyword>
<organism evidence="29 30">
    <name type="scientific">Erysiphe pulchra</name>
    <dbReference type="NCBI Taxonomy" id="225359"/>
    <lineage>
        <taxon>Eukaryota</taxon>
        <taxon>Fungi</taxon>
        <taxon>Dikarya</taxon>
        <taxon>Ascomycota</taxon>
        <taxon>Pezizomycotina</taxon>
        <taxon>Leotiomycetes</taxon>
        <taxon>Erysiphales</taxon>
        <taxon>Erysiphaceae</taxon>
        <taxon>Erysiphe</taxon>
    </lineage>
</organism>
<dbReference type="PANTHER" id="PTHR10982:SF21">
    <property type="entry name" value="FATTY ACID SYNTHASE SUBUNIT BETA"/>
    <property type="match status" value="1"/>
</dbReference>
<dbReference type="PROSITE" id="PS52004">
    <property type="entry name" value="KS3_2"/>
    <property type="match status" value="1"/>
</dbReference>
<dbReference type="Gene3D" id="6.10.250.1940">
    <property type="match status" value="1"/>
</dbReference>
<dbReference type="SUPFAM" id="SSF56214">
    <property type="entry name" value="4'-phosphopantetheinyl transferase"/>
    <property type="match status" value="1"/>
</dbReference>
<dbReference type="EC" id="2.3.1.86" evidence="2"/>
<feature type="binding site" evidence="24">
    <location>
        <position position="1779"/>
    </location>
    <ligand>
        <name>acetyl-CoA</name>
        <dbReference type="ChEBI" id="CHEBI:57288"/>
    </ligand>
</feature>
<comment type="catalytic activity">
    <reaction evidence="20">
        <text>a (3R)-hydroxyacyl-[ACP] + NADP(+) = a 3-oxoacyl-[ACP] + NADPH + H(+)</text>
        <dbReference type="Rhea" id="RHEA:17397"/>
        <dbReference type="Rhea" id="RHEA-COMP:9916"/>
        <dbReference type="Rhea" id="RHEA-COMP:9945"/>
        <dbReference type="ChEBI" id="CHEBI:15378"/>
        <dbReference type="ChEBI" id="CHEBI:57783"/>
        <dbReference type="ChEBI" id="CHEBI:58349"/>
        <dbReference type="ChEBI" id="CHEBI:78776"/>
        <dbReference type="ChEBI" id="CHEBI:78827"/>
        <dbReference type="EC" id="1.1.1.100"/>
    </reaction>
</comment>
<evidence type="ECO:0000256" key="19">
    <source>
        <dbReference type="ARBA" id="ARBA00048237"/>
    </source>
</evidence>
<dbReference type="PROSITE" id="PS50075">
    <property type="entry name" value="CARRIER"/>
    <property type="match status" value="1"/>
</dbReference>
<feature type="binding site" evidence="25">
    <location>
        <position position="1745"/>
    </location>
    <ligand>
        <name>Mg(2+)</name>
        <dbReference type="ChEBI" id="CHEBI:18420"/>
    </ligand>
</feature>
<evidence type="ECO:0000256" key="3">
    <source>
        <dbReference type="ARBA" id="ARBA00012948"/>
    </source>
</evidence>
<dbReference type="CDD" id="cd00828">
    <property type="entry name" value="elong_cond_enzymes"/>
    <property type="match status" value="1"/>
</dbReference>
<dbReference type="NCBIfam" id="TIGR00556">
    <property type="entry name" value="pantethn_trn"/>
    <property type="match status" value="1"/>
</dbReference>
<dbReference type="PIRSF" id="PIRSF000454">
    <property type="entry name" value="FAS_yeast_alpha"/>
    <property type="match status" value="1"/>
</dbReference>
<dbReference type="Gene3D" id="3.40.50.720">
    <property type="entry name" value="NAD(P)-binding Rossmann-like Domain"/>
    <property type="match status" value="1"/>
</dbReference>
<comment type="catalytic activity">
    <reaction evidence="19">
        <text>acetyl-CoA + n malonyl-CoA + 2n NADPH + 4n H(+) = a long-chain-acyl-CoA + n CoA + n CO2 + 2n NADP(+).</text>
        <dbReference type="EC" id="2.3.1.86"/>
    </reaction>
</comment>
<evidence type="ECO:0000256" key="24">
    <source>
        <dbReference type="PIRSR" id="PIRSR000454-2"/>
    </source>
</evidence>
<dbReference type="Gene3D" id="3.30.70.2490">
    <property type="match status" value="1"/>
</dbReference>
<dbReference type="InterPro" id="IPR009081">
    <property type="entry name" value="PP-bd_ACP"/>
</dbReference>
<dbReference type="STRING" id="225359.A0A2S4PVU5"/>
<feature type="binding site" evidence="24">
    <location>
        <begin position="1812"/>
        <end position="1815"/>
    </location>
    <ligand>
        <name>acetyl-CoA</name>
        <dbReference type="ChEBI" id="CHEBI:57288"/>
    </ligand>
</feature>
<dbReference type="GO" id="GO:0004312">
    <property type="term" value="F:fatty acid synthase activity"/>
    <property type="evidence" value="ECO:0007669"/>
    <property type="project" value="InterPro"/>
</dbReference>
<dbReference type="Gene3D" id="6.10.250.1930">
    <property type="match status" value="1"/>
</dbReference>